<evidence type="ECO:0000313" key="3">
    <source>
        <dbReference type="Proteomes" id="UP000499080"/>
    </source>
</evidence>
<feature type="region of interest" description="Disordered" evidence="1">
    <location>
        <begin position="1"/>
        <end position="23"/>
    </location>
</feature>
<evidence type="ECO:0000256" key="1">
    <source>
        <dbReference type="SAM" id="MobiDB-lite"/>
    </source>
</evidence>
<dbReference type="EMBL" id="BGPR01000474">
    <property type="protein sequence ID" value="GBM22111.1"/>
    <property type="molecule type" value="Genomic_DNA"/>
</dbReference>
<protein>
    <submittedName>
        <fullName evidence="2">Uncharacterized protein</fullName>
    </submittedName>
</protein>
<comment type="caution">
    <text evidence="2">The sequence shown here is derived from an EMBL/GenBank/DDBJ whole genome shotgun (WGS) entry which is preliminary data.</text>
</comment>
<name>A0A4Y2DZD6_ARAVE</name>
<sequence length="106" mass="11908">MKSTHMGRKKESRDSGNSLSNPHSRDVLCLKVCVCVILWLQTGGEILLGSRCLQLWQPFETVFTAPFVSKSKKSTSAISVPPVKKMLMINWCPISNCHAEFKQKDL</sequence>
<dbReference type="Proteomes" id="UP000499080">
    <property type="component" value="Unassembled WGS sequence"/>
</dbReference>
<gene>
    <name evidence="2" type="ORF">AVEN_266473_1</name>
</gene>
<evidence type="ECO:0000313" key="2">
    <source>
        <dbReference type="EMBL" id="GBM22111.1"/>
    </source>
</evidence>
<proteinExistence type="predicted"/>
<keyword evidence="3" id="KW-1185">Reference proteome</keyword>
<organism evidence="2 3">
    <name type="scientific">Araneus ventricosus</name>
    <name type="common">Orbweaver spider</name>
    <name type="synonym">Epeira ventricosa</name>
    <dbReference type="NCBI Taxonomy" id="182803"/>
    <lineage>
        <taxon>Eukaryota</taxon>
        <taxon>Metazoa</taxon>
        <taxon>Ecdysozoa</taxon>
        <taxon>Arthropoda</taxon>
        <taxon>Chelicerata</taxon>
        <taxon>Arachnida</taxon>
        <taxon>Araneae</taxon>
        <taxon>Araneomorphae</taxon>
        <taxon>Entelegynae</taxon>
        <taxon>Araneoidea</taxon>
        <taxon>Araneidae</taxon>
        <taxon>Araneus</taxon>
    </lineage>
</organism>
<dbReference type="AlphaFoldDB" id="A0A4Y2DZD6"/>
<accession>A0A4Y2DZD6</accession>
<reference evidence="2 3" key="1">
    <citation type="journal article" date="2019" name="Sci. Rep.">
        <title>Orb-weaving spider Araneus ventricosus genome elucidates the spidroin gene catalogue.</title>
        <authorList>
            <person name="Kono N."/>
            <person name="Nakamura H."/>
            <person name="Ohtoshi R."/>
            <person name="Moran D.A.P."/>
            <person name="Shinohara A."/>
            <person name="Yoshida Y."/>
            <person name="Fujiwara M."/>
            <person name="Mori M."/>
            <person name="Tomita M."/>
            <person name="Arakawa K."/>
        </authorList>
    </citation>
    <scope>NUCLEOTIDE SEQUENCE [LARGE SCALE GENOMIC DNA]</scope>
</reference>